<dbReference type="RefSeq" id="XP_068369909.1">
    <property type="nucleotide sequence ID" value="XM_068513856.1"/>
</dbReference>
<dbReference type="VEuPathDB" id="TrichDB:TRFO_41574"/>
<keyword evidence="2" id="KW-1185">Reference proteome</keyword>
<dbReference type="AlphaFoldDB" id="A0A1J4L4B9"/>
<evidence type="ECO:0000313" key="2">
    <source>
        <dbReference type="Proteomes" id="UP000179807"/>
    </source>
</evidence>
<dbReference type="OrthoDB" id="10539467at2759"/>
<accession>A0A1J4L4B9</accession>
<sequence>MTLLFNSTKVLDNKSLLGCVQINLEPESYLFFSQAIKKCPKCKCPLFPLKNEKDTDCPICHPDSDFSNGSYQFGPKSIPRNHFFFIFDIEMPQNKLIAYLTELYNSITDDDTISIVCMANNAIFASVKNGLLIFDIYDNPNFVEMLKQYVIEREWIQSVVIPSITSIYALRPAELNPVCDPFFGLRCSLKAASKRPVAFFLFFYRKICDLQVSDAEALGEAVSEAKSIVHIGGPPEFRRYSAVTRYSFGSVFGTADLPASIVRKIVFMSRPSDRTRFYAPRCVTFTKTTGCSGSVNTKEFITKLKLNSMVGGSIRFQCEENKNHIHTRFLESVRTRNGTFLTVHTLHKNAANVNENITISLLLKGFASDVLRAAWDGEDFKRTIKEKLTDEIKQAITGTCLADIGNNLQIDVFRLYYVLLNFGKCNLLYHLKEMPDCSIIIAPPVLYVLKKLDNFQIDEIFNQNLWPFYINVVTPDEFKDMCNKYIISD</sequence>
<dbReference type="EMBL" id="MLAK01000072">
    <property type="protein sequence ID" value="OHT16773.1"/>
    <property type="molecule type" value="Genomic_DNA"/>
</dbReference>
<gene>
    <name evidence="1" type="ORF">TRFO_41574</name>
</gene>
<proteinExistence type="predicted"/>
<organism evidence="1 2">
    <name type="scientific">Tritrichomonas foetus</name>
    <dbReference type="NCBI Taxonomy" id="1144522"/>
    <lineage>
        <taxon>Eukaryota</taxon>
        <taxon>Metamonada</taxon>
        <taxon>Parabasalia</taxon>
        <taxon>Tritrichomonadida</taxon>
        <taxon>Tritrichomonadidae</taxon>
        <taxon>Tritrichomonas</taxon>
    </lineage>
</organism>
<name>A0A1J4L4B9_9EUKA</name>
<dbReference type="Proteomes" id="UP000179807">
    <property type="component" value="Unassembled WGS sequence"/>
</dbReference>
<reference evidence="1" key="1">
    <citation type="submission" date="2016-10" db="EMBL/GenBank/DDBJ databases">
        <authorList>
            <person name="Benchimol M."/>
            <person name="Almeida L.G."/>
            <person name="Vasconcelos A.T."/>
            <person name="Perreira-Neves A."/>
            <person name="Rosa I.A."/>
            <person name="Tasca T."/>
            <person name="Bogo M.R."/>
            <person name="de Souza W."/>
        </authorList>
    </citation>
    <scope>NUCLEOTIDE SEQUENCE [LARGE SCALE GENOMIC DNA]</scope>
    <source>
        <strain evidence="1">K</strain>
    </source>
</reference>
<protein>
    <submittedName>
        <fullName evidence="1">Uncharacterized protein</fullName>
    </submittedName>
</protein>
<dbReference type="GeneID" id="94848560"/>
<evidence type="ECO:0000313" key="1">
    <source>
        <dbReference type="EMBL" id="OHT16773.1"/>
    </source>
</evidence>
<comment type="caution">
    <text evidence="1">The sequence shown here is derived from an EMBL/GenBank/DDBJ whole genome shotgun (WGS) entry which is preliminary data.</text>
</comment>